<feature type="compositionally biased region" description="Low complexity" evidence="4">
    <location>
        <begin position="331"/>
        <end position="347"/>
    </location>
</feature>
<evidence type="ECO:0000259" key="5">
    <source>
        <dbReference type="Pfam" id="PF14630"/>
    </source>
</evidence>
<feature type="region of interest" description="Disordered" evidence="4">
    <location>
        <begin position="319"/>
        <end position="363"/>
    </location>
</feature>
<proteinExistence type="predicted"/>
<feature type="compositionally biased region" description="Acidic residues" evidence="4">
    <location>
        <begin position="319"/>
        <end position="328"/>
    </location>
</feature>
<evidence type="ECO:0000256" key="1">
    <source>
        <dbReference type="ARBA" id="ARBA00004123"/>
    </source>
</evidence>
<evidence type="ECO:0000313" key="8">
    <source>
        <dbReference type="Proteomes" id="UP000799118"/>
    </source>
</evidence>
<dbReference type="Proteomes" id="UP000799118">
    <property type="component" value="Unassembled WGS sequence"/>
</dbReference>
<dbReference type="PANTHER" id="PTHR12705">
    <property type="entry name" value="ORIGIN RECOGNITION COMPLEX SUBUNIT 5"/>
    <property type="match status" value="1"/>
</dbReference>
<feature type="domain" description="ORC5 lid" evidence="6">
    <location>
        <begin position="209"/>
        <end position="253"/>
    </location>
</feature>
<evidence type="ECO:0008006" key="9">
    <source>
        <dbReference type="Google" id="ProtNLM"/>
    </source>
</evidence>
<dbReference type="InterPro" id="IPR047088">
    <property type="entry name" value="ORC5_C"/>
</dbReference>
<evidence type="ECO:0000259" key="6">
    <source>
        <dbReference type="Pfam" id="PF21639"/>
    </source>
</evidence>
<gene>
    <name evidence="7" type="ORF">BT96DRAFT_912125</name>
</gene>
<keyword evidence="8" id="KW-1185">Reference proteome</keyword>
<reference evidence="7" key="1">
    <citation type="journal article" date="2019" name="Environ. Microbiol.">
        <title>Fungal ecological strategies reflected in gene transcription - a case study of two litter decomposers.</title>
        <authorList>
            <person name="Barbi F."/>
            <person name="Kohler A."/>
            <person name="Barry K."/>
            <person name="Baskaran P."/>
            <person name="Daum C."/>
            <person name="Fauchery L."/>
            <person name="Ihrmark K."/>
            <person name="Kuo A."/>
            <person name="LaButti K."/>
            <person name="Lipzen A."/>
            <person name="Morin E."/>
            <person name="Grigoriev I.V."/>
            <person name="Henrissat B."/>
            <person name="Lindahl B."/>
            <person name="Martin F."/>
        </authorList>
    </citation>
    <scope>NUCLEOTIDE SEQUENCE</scope>
    <source>
        <strain evidence="7">JB14</strain>
    </source>
</reference>
<protein>
    <recommendedName>
        <fullName evidence="9">Origin recognition complex subunit 5</fullName>
    </recommendedName>
</protein>
<keyword evidence="3" id="KW-0539">Nucleus</keyword>
<sequence>MENIHCLLELSPPPFVYINDPIAPKYTIQSLLSALENKIRLVHLDGISCFTARLLYDTVLNGLAQHTPSWDEGCKCWSQERANESLDSFLHALKDLHKSLPSDIRMALVIEKPERLKDRMPDIIVPLTRLAELTQLDISVILVSETRWEDIRPPLGAAIDPYYVDIPVPTKEVITQHLLAVFKECSADPDLASTSTTPHSYDPVLLPVYSHFISILIDVCILYTNDPHEIQYIAAARWPGFIKPILDAHRLADDEDPFEIPSTEVWLRLTRHFKPSLSLALEQLYPRLTNAADWARANEPDAVSLARDGLILGDVEMEGVEGEEEEKNEDMMIQSSPTRTRTSTRLRNQQEAQNLSSSDLKDTLPLSASLPRLSQFILIAAYIASNNPVKSDLRMFGRGADGKKRRRRQAKRQINAKPKSGPAKIPQKYLGPSPFPLERLIAILGALVEENDPVASEVNDSQTVPVDGLDFHIPGERTDYEVTKVGVLTSLRLLVRTSTADKLDGMSTMFKCGPGAASSYETILGLAKGLNVPLPDLMWDNAG</sequence>
<dbReference type="InterPro" id="IPR020796">
    <property type="entry name" value="ORC5"/>
</dbReference>
<dbReference type="PANTHER" id="PTHR12705:SF0">
    <property type="entry name" value="ORIGIN RECOGNITION COMPLEX SUBUNIT 5"/>
    <property type="match status" value="1"/>
</dbReference>
<evidence type="ECO:0000256" key="4">
    <source>
        <dbReference type="SAM" id="MobiDB-lite"/>
    </source>
</evidence>
<dbReference type="GO" id="GO:0005664">
    <property type="term" value="C:nuclear origin of replication recognition complex"/>
    <property type="evidence" value="ECO:0007669"/>
    <property type="project" value="TreeGrafter"/>
</dbReference>
<feature type="region of interest" description="Disordered" evidence="4">
    <location>
        <begin position="394"/>
        <end position="429"/>
    </location>
</feature>
<organism evidence="7 8">
    <name type="scientific">Gymnopus androsaceus JB14</name>
    <dbReference type="NCBI Taxonomy" id="1447944"/>
    <lineage>
        <taxon>Eukaryota</taxon>
        <taxon>Fungi</taxon>
        <taxon>Dikarya</taxon>
        <taxon>Basidiomycota</taxon>
        <taxon>Agaricomycotina</taxon>
        <taxon>Agaricomycetes</taxon>
        <taxon>Agaricomycetidae</taxon>
        <taxon>Agaricales</taxon>
        <taxon>Marasmiineae</taxon>
        <taxon>Omphalotaceae</taxon>
        <taxon>Gymnopus</taxon>
    </lineage>
</organism>
<dbReference type="Pfam" id="PF21639">
    <property type="entry name" value="ORC5_lid"/>
    <property type="match status" value="1"/>
</dbReference>
<evidence type="ECO:0000256" key="3">
    <source>
        <dbReference type="ARBA" id="ARBA00023242"/>
    </source>
</evidence>
<dbReference type="GO" id="GO:0003688">
    <property type="term" value="F:DNA replication origin binding"/>
    <property type="evidence" value="ECO:0007669"/>
    <property type="project" value="TreeGrafter"/>
</dbReference>
<dbReference type="EMBL" id="ML769383">
    <property type="protein sequence ID" value="KAE9411604.1"/>
    <property type="molecule type" value="Genomic_DNA"/>
</dbReference>
<comment type="subcellular location">
    <subcellularLocation>
        <location evidence="1">Nucleus</location>
    </subcellularLocation>
</comment>
<dbReference type="GO" id="GO:0006270">
    <property type="term" value="P:DNA replication initiation"/>
    <property type="evidence" value="ECO:0007669"/>
    <property type="project" value="TreeGrafter"/>
</dbReference>
<dbReference type="InterPro" id="IPR048866">
    <property type="entry name" value="ORC5_lid"/>
</dbReference>
<feature type="domain" description="Origin recognition complex subunit 5 C-terminal" evidence="5">
    <location>
        <begin position="370"/>
        <end position="535"/>
    </location>
</feature>
<dbReference type="AlphaFoldDB" id="A0A6A4IWC3"/>
<evidence type="ECO:0000313" key="7">
    <source>
        <dbReference type="EMBL" id="KAE9411604.1"/>
    </source>
</evidence>
<name>A0A6A4IWC3_9AGAR</name>
<accession>A0A6A4IWC3</accession>
<evidence type="ECO:0000256" key="2">
    <source>
        <dbReference type="ARBA" id="ARBA00022705"/>
    </source>
</evidence>
<feature type="compositionally biased region" description="Polar residues" evidence="4">
    <location>
        <begin position="349"/>
        <end position="358"/>
    </location>
</feature>
<dbReference type="OrthoDB" id="365981at2759"/>
<dbReference type="Pfam" id="PF14630">
    <property type="entry name" value="ORC5_C"/>
    <property type="match status" value="1"/>
</dbReference>
<keyword evidence="2" id="KW-0235">DNA replication</keyword>